<evidence type="ECO:0000259" key="5">
    <source>
        <dbReference type="SMART" id="SM00110"/>
    </source>
</evidence>
<evidence type="ECO:0000256" key="2">
    <source>
        <dbReference type="ARBA" id="ARBA00022525"/>
    </source>
</evidence>
<feature type="domain" description="C1q" evidence="5">
    <location>
        <begin position="143"/>
        <end position="270"/>
    </location>
</feature>
<dbReference type="InterPro" id="IPR008983">
    <property type="entry name" value="Tumour_necrosis_fac-like_dom"/>
</dbReference>
<accession>A0A8S3ZP96</accession>
<evidence type="ECO:0000313" key="7">
    <source>
        <dbReference type="Proteomes" id="UP000678393"/>
    </source>
</evidence>
<dbReference type="InterPro" id="IPR001073">
    <property type="entry name" value="C1q_dom"/>
</dbReference>
<gene>
    <name evidence="6" type="ORF">CUNI_LOCUS16767</name>
</gene>
<keyword evidence="3 4" id="KW-0732">Signal</keyword>
<reference evidence="6" key="1">
    <citation type="submission" date="2021-04" db="EMBL/GenBank/DDBJ databases">
        <authorList>
            <consortium name="Molecular Ecology Group"/>
        </authorList>
    </citation>
    <scope>NUCLEOTIDE SEQUENCE</scope>
</reference>
<dbReference type="PANTHER" id="PTHR22923:SF116">
    <property type="entry name" value="C1Q DOMAIN-CONTAINING PROTEIN"/>
    <property type="match status" value="1"/>
</dbReference>
<dbReference type="PANTHER" id="PTHR22923">
    <property type="entry name" value="CEREBELLIN-RELATED"/>
    <property type="match status" value="1"/>
</dbReference>
<dbReference type="InterPro" id="IPR050822">
    <property type="entry name" value="Cerebellin_Synaptic_Org"/>
</dbReference>
<comment type="subcellular location">
    <subcellularLocation>
        <location evidence="1">Secreted</location>
    </subcellularLocation>
</comment>
<evidence type="ECO:0000256" key="1">
    <source>
        <dbReference type="ARBA" id="ARBA00004613"/>
    </source>
</evidence>
<organism evidence="6 7">
    <name type="scientific">Candidula unifasciata</name>
    <dbReference type="NCBI Taxonomy" id="100452"/>
    <lineage>
        <taxon>Eukaryota</taxon>
        <taxon>Metazoa</taxon>
        <taxon>Spiralia</taxon>
        <taxon>Lophotrochozoa</taxon>
        <taxon>Mollusca</taxon>
        <taxon>Gastropoda</taxon>
        <taxon>Heterobranchia</taxon>
        <taxon>Euthyneura</taxon>
        <taxon>Panpulmonata</taxon>
        <taxon>Eupulmonata</taxon>
        <taxon>Stylommatophora</taxon>
        <taxon>Helicina</taxon>
        <taxon>Helicoidea</taxon>
        <taxon>Geomitridae</taxon>
        <taxon>Candidula</taxon>
    </lineage>
</organism>
<dbReference type="AlphaFoldDB" id="A0A8S3ZP96"/>
<comment type="caution">
    <text evidence="6">The sequence shown here is derived from an EMBL/GenBank/DDBJ whole genome shotgun (WGS) entry which is preliminary data.</text>
</comment>
<protein>
    <recommendedName>
        <fullName evidence="5">C1q domain-containing protein</fullName>
    </recommendedName>
</protein>
<name>A0A8S3ZP96_9EUPU</name>
<evidence type="ECO:0000256" key="4">
    <source>
        <dbReference type="SAM" id="SignalP"/>
    </source>
</evidence>
<sequence length="270" mass="29703">MGLLMERLCLQGILLLLLYTRVVSSEDVVGVSPPDTEGSLPANETDTVRDCSAEISIKEMMAKLEAVVTPRGFCSNQDGVEPPKPCIDLTSSQSVVTQLCDRLSALDTKVNGLAAKVNLRSAPNHNSNDHDKPFTQIAKLKEEIKRIKRSAVFYAIRTDKIGNFTDQRISNYNATVNSGPYFDPANGIFLAPFEGIYHFSLSYQKSPEVNLEANLIVDDSVIASTSEEQRQKIDLLTSLKPGQEVWTGITNNNSPTDSEVSIVFSGYFLH</sequence>
<dbReference type="OrthoDB" id="6127879at2759"/>
<dbReference type="GO" id="GO:0005576">
    <property type="term" value="C:extracellular region"/>
    <property type="evidence" value="ECO:0007669"/>
    <property type="project" value="UniProtKB-SubCell"/>
</dbReference>
<dbReference type="EMBL" id="CAJHNH020004527">
    <property type="protein sequence ID" value="CAG5131209.1"/>
    <property type="molecule type" value="Genomic_DNA"/>
</dbReference>
<dbReference type="SUPFAM" id="SSF49842">
    <property type="entry name" value="TNF-like"/>
    <property type="match status" value="1"/>
</dbReference>
<keyword evidence="7" id="KW-1185">Reference proteome</keyword>
<proteinExistence type="predicted"/>
<keyword evidence="2" id="KW-0964">Secreted</keyword>
<dbReference type="Gene3D" id="2.60.120.40">
    <property type="match status" value="1"/>
</dbReference>
<feature type="chain" id="PRO_5035891702" description="C1q domain-containing protein" evidence="4">
    <location>
        <begin position="26"/>
        <end position="270"/>
    </location>
</feature>
<dbReference type="Pfam" id="PF00386">
    <property type="entry name" value="C1q"/>
    <property type="match status" value="1"/>
</dbReference>
<dbReference type="SMART" id="SM00110">
    <property type="entry name" value="C1Q"/>
    <property type="match status" value="1"/>
</dbReference>
<dbReference type="Proteomes" id="UP000678393">
    <property type="component" value="Unassembled WGS sequence"/>
</dbReference>
<evidence type="ECO:0000313" key="6">
    <source>
        <dbReference type="EMBL" id="CAG5131209.1"/>
    </source>
</evidence>
<feature type="signal peptide" evidence="4">
    <location>
        <begin position="1"/>
        <end position="25"/>
    </location>
</feature>
<evidence type="ECO:0000256" key="3">
    <source>
        <dbReference type="ARBA" id="ARBA00022729"/>
    </source>
</evidence>